<dbReference type="SUPFAM" id="SSF111369">
    <property type="entry name" value="HlyD-like secretion proteins"/>
    <property type="match status" value="1"/>
</dbReference>
<organism evidence="3">
    <name type="scientific">uncultured Sulfurovum sp</name>
    <dbReference type="NCBI Taxonomy" id="269237"/>
    <lineage>
        <taxon>Bacteria</taxon>
        <taxon>Pseudomonadati</taxon>
        <taxon>Campylobacterota</taxon>
        <taxon>Epsilonproteobacteria</taxon>
        <taxon>Campylobacterales</taxon>
        <taxon>Sulfurovaceae</taxon>
        <taxon>Sulfurovum</taxon>
        <taxon>environmental samples</taxon>
    </lineage>
</organism>
<sequence length="408" mass="45632">MTKYILLLSLLFPLKGLASEIKIERAELKPLGKVIQTNAQITQLPGQKQEVVSRLSGHLETYFVTPGQHVKEGDKTALIASIELSKMTAEHLALREQSKAAEAQKNNTMKLHKKGVASQNDLSNAIIALQEIRSKQNALSSQLKSLGVNPDELKSATDEFTLYAHADGVVGEILAPLHSNVDAHTPLMTLVNQSDYYAVAYLAVDDAMQVTKKTKGWLKVANKTYPSHFVHLLPNIDEETQRAKVLFQIEKSPSSLLLGSFVEMDISLAPYHDVVMVKKSALTLFQGDWVVFVETKHEEDEHNDDEANEHDAHDHDAHKEDEHDGHDHDTDKEDDHDAHEKEDHDEGEHEDHEEEEEVPYMPKVVNIIAYAGEYVAIEGINADEEYVSNGVYFVKSMMLKSSLGEHGH</sequence>
<evidence type="ECO:0000256" key="1">
    <source>
        <dbReference type="ARBA" id="ARBA00022448"/>
    </source>
</evidence>
<gene>
    <name evidence="3" type="ORF">HELGO_WM14579</name>
</gene>
<dbReference type="AlphaFoldDB" id="A0A6S6SYS7"/>
<accession>A0A6S6SYS7</accession>
<name>A0A6S6SYS7_9BACT</name>
<dbReference type="Gene3D" id="2.40.30.170">
    <property type="match status" value="1"/>
</dbReference>
<dbReference type="Gene3D" id="1.10.287.470">
    <property type="entry name" value="Helix hairpin bin"/>
    <property type="match status" value="1"/>
</dbReference>
<feature type="region of interest" description="Disordered" evidence="2">
    <location>
        <begin position="297"/>
        <end position="360"/>
    </location>
</feature>
<proteinExistence type="predicted"/>
<reference evidence="3" key="1">
    <citation type="submission" date="2020-01" db="EMBL/GenBank/DDBJ databases">
        <authorList>
            <person name="Meier V. D."/>
            <person name="Meier V D."/>
        </authorList>
    </citation>
    <scope>NUCLEOTIDE SEQUENCE</scope>
    <source>
        <strain evidence="3">HLG_WM_MAG_01</strain>
    </source>
</reference>
<keyword evidence="1" id="KW-0813">Transport</keyword>
<evidence type="ECO:0000313" key="3">
    <source>
        <dbReference type="EMBL" id="CAA6815890.1"/>
    </source>
</evidence>
<feature type="compositionally biased region" description="Basic and acidic residues" evidence="2">
    <location>
        <begin position="309"/>
        <end position="350"/>
    </location>
</feature>
<dbReference type="EMBL" id="CACVAS010000072">
    <property type="protein sequence ID" value="CAA6815890.1"/>
    <property type="molecule type" value="Genomic_DNA"/>
</dbReference>
<dbReference type="InterPro" id="IPR051909">
    <property type="entry name" value="MFP_Cation_Efflux"/>
</dbReference>
<evidence type="ECO:0000256" key="2">
    <source>
        <dbReference type="SAM" id="MobiDB-lite"/>
    </source>
</evidence>
<dbReference type="PANTHER" id="PTHR30097">
    <property type="entry name" value="CATION EFFLUX SYSTEM PROTEIN CUSB"/>
    <property type="match status" value="1"/>
</dbReference>
<dbReference type="Gene3D" id="2.40.50.100">
    <property type="match status" value="1"/>
</dbReference>
<protein>
    <submittedName>
        <fullName evidence="3">Uncharacterized protein</fullName>
    </submittedName>
</protein>